<name>A0AAQ3PZI7_PASNO</name>
<sequence length="198" mass="21700">MGPWNLLHELMHDCSREVCLLSGLRVRLGVTTGRPHKNVVPTNVTEAVPHRRNGAGSAAAPHCTVCCTPQTNVYYFTAVPPAARLLLSPGPFVLKPSCAFPLDRETTATVFISGQPIQSFNPCVSCIDNDFYPDAKLLSPETQARQHMNHLEFPTPVSVVSRPPLDSSISRVCEKLMVNSFAGLRPRLVLQLSDFEGH</sequence>
<dbReference type="EMBL" id="CP144746">
    <property type="protein sequence ID" value="WVZ55669.1"/>
    <property type="molecule type" value="Genomic_DNA"/>
</dbReference>
<evidence type="ECO:0000313" key="2">
    <source>
        <dbReference type="Proteomes" id="UP001341281"/>
    </source>
</evidence>
<reference evidence="1 2" key="1">
    <citation type="submission" date="2024-02" db="EMBL/GenBank/DDBJ databases">
        <title>High-quality chromosome-scale genome assembly of Pensacola bahiagrass (Paspalum notatum Flugge var. saurae).</title>
        <authorList>
            <person name="Vega J.M."/>
            <person name="Podio M."/>
            <person name="Orjuela J."/>
            <person name="Siena L.A."/>
            <person name="Pessino S.C."/>
            <person name="Combes M.C."/>
            <person name="Mariac C."/>
            <person name="Albertini E."/>
            <person name="Pupilli F."/>
            <person name="Ortiz J.P.A."/>
            <person name="Leblanc O."/>
        </authorList>
    </citation>
    <scope>NUCLEOTIDE SEQUENCE [LARGE SCALE GENOMIC DNA]</scope>
    <source>
        <strain evidence="1">R1</strain>
        <tissue evidence="1">Leaf</tissue>
    </source>
</reference>
<gene>
    <name evidence="1" type="ORF">U9M48_006301</name>
</gene>
<dbReference type="AlphaFoldDB" id="A0AAQ3PZI7"/>
<organism evidence="1 2">
    <name type="scientific">Paspalum notatum var. saurae</name>
    <dbReference type="NCBI Taxonomy" id="547442"/>
    <lineage>
        <taxon>Eukaryota</taxon>
        <taxon>Viridiplantae</taxon>
        <taxon>Streptophyta</taxon>
        <taxon>Embryophyta</taxon>
        <taxon>Tracheophyta</taxon>
        <taxon>Spermatophyta</taxon>
        <taxon>Magnoliopsida</taxon>
        <taxon>Liliopsida</taxon>
        <taxon>Poales</taxon>
        <taxon>Poaceae</taxon>
        <taxon>PACMAD clade</taxon>
        <taxon>Panicoideae</taxon>
        <taxon>Andropogonodae</taxon>
        <taxon>Paspaleae</taxon>
        <taxon>Paspalinae</taxon>
        <taxon>Paspalum</taxon>
    </lineage>
</organism>
<keyword evidence="2" id="KW-1185">Reference proteome</keyword>
<evidence type="ECO:0000313" key="1">
    <source>
        <dbReference type="EMBL" id="WVZ55669.1"/>
    </source>
</evidence>
<dbReference type="Proteomes" id="UP001341281">
    <property type="component" value="Chromosome 02"/>
</dbReference>
<proteinExistence type="predicted"/>
<accession>A0AAQ3PZI7</accession>
<protein>
    <submittedName>
        <fullName evidence="1">Uncharacterized protein</fullName>
    </submittedName>
</protein>